<dbReference type="Gene3D" id="3.40.50.150">
    <property type="entry name" value="Vaccinia Virus protein VP39"/>
    <property type="match status" value="1"/>
</dbReference>
<dbReference type="PANTHER" id="PTHR43861">
    <property type="entry name" value="TRANS-ACONITATE 2-METHYLTRANSFERASE-RELATED"/>
    <property type="match status" value="1"/>
</dbReference>
<dbReference type="GO" id="GO:0032259">
    <property type="term" value="P:methylation"/>
    <property type="evidence" value="ECO:0007669"/>
    <property type="project" value="UniProtKB-KW"/>
</dbReference>
<name>A0A926V9W8_9CYAN</name>
<keyword evidence="2" id="KW-1185">Reference proteome</keyword>
<sequence>MDGSLETQHQLAAQTSGGISSDPVYAAFERVLIQLDLKGDILDFGAGTGNLTRRLQALGRFRSISAIDIIQHSPQVDDSIKFLTGDLNYPTDIPPETFDVIVSAEVIEHLENPRAVAREWFRLLRPGGTLIFSTPNNESWRSLLALLLQGHFVLFGDSSYPAHITPLLRKDVDRILKEAGFSAPKFIFTDIGGIPKFPSLHWQTISAGLLKGLRYSDNFLAITQKPT</sequence>
<evidence type="ECO:0000313" key="2">
    <source>
        <dbReference type="Proteomes" id="UP000641646"/>
    </source>
</evidence>
<dbReference type="AlphaFoldDB" id="A0A926V9W8"/>
<dbReference type="Proteomes" id="UP000641646">
    <property type="component" value="Unassembled WGS sequence"/>
</dbReference>
<reference evidence="1" key="2">
    <citation type="submission" date="2020-08" db="EMBL/GenBank/DDBJ databases">
        <authorList>
            <person name="Chen M."/>
            <person name="Teng W."/>
            <person name="Zhao L."/>
            <person name="Hu C."/>
            <person name="Zhou Y."/>
            <person name="Han B."/>
            <person name="Song L."/>
            <person name="Shu W."/>
        </authorList>
    </citation>
    <scope>NUCLEOTIDE SEQUENCE</scope>
    <source>
        <strain evidence="1">FACHB-1375</strain>
    </source>
</reference>
<dbReference type="Pfam" id="PF13489">
    <property type="entry name" value="Methyltransf_23"/>
    <property type="match status" value="1"/>
</dbReference>
<dbReference type="RefSeq" id="WP_190461352.1">
    <property type="nucleotide sequence ID" value="NZ_JACJPW010000002.1"/>
</dbReference>
<dbReference type="EMBL" id="JACJPW010000002">
    <property type="protein sequence ID" value="MBD2179800.1"/>
    <property type="molecule type" value="Genomic_DNA"/>
</dbReference>
<organism evidence="1 2">
    <name type="scientific">Aerosakkonema funiforme FACHB-1375</name>
    <dbReference type="NCBI Taxonomy" id="2949571"/>
    <lineage>
        <taxon>Bacteria</taxon>
        <taxon>Bacillati</taxon>
        <taxon>Cyanobacteriota</taxon>
        <taxon>Cyanophyceae</taxon>
        <taxon>Oscillatoriophycideae</taxon>
        <taxon>Aerosakkonematales</taxon>
        <taxon>Aerosakkonemataceae</taxon>
        <taxon>Aerosakkonema</taxon>
    </lineage>
</organism>
<gene>
    <name evidence="1" type="ORF">H6G03_01520</name>
</gene>
<keyword evidence="1" id="KW-0489">Methyltransferase</keyword>
<accession>A0A926V9W8</accession>
<comment type="caution">
    <text evidence="1">The sequence shown here is derived from an EMBL/GenBank/DDBJ whole genome shotgun (WGS) entry which is preliminary data.</text>
</comment>
<proteinExistence type="predicted"/>
<dbReference type="InterPro" id="IPR029063">
    <property type="entry name" value="SAM-dependent_MTases_sf"/>
</dbReference>
<protein>
    <submittedName>
        <fullName evidence="1">Methyltransferase domain-containing protein</fullName>
    </submittedName>
</protein>
<reference evidence="1" key="1">
    <citation type="journal article" date="2015" name="ISME J.">
        <title>Draft Genome Sequence of Streptomyces incarnatus NRRL8089, which Produces the Nucleoside Antibiotic Sinefungin.</title>
        <authorList>
            <person name="Oshima K."/>
            <person name="Hattori M."/>
            <person name="Shimizu H."/>
            <person name="Fukuda K."/>
            <person name="Nemoto M."/>
            <person name="Inagaki K."/>
            <person name="Tamura T."/>
        </authorList>
    </citation>
    <scope>NUCLEOTIDE SEQUENCE</scope>
    <source>
        <strain evidence="1">FACHB-1375</strain>
    </source>
</reference>
<dbReference type="CDD" id="cd02440">
    <property type="entry name" value="AdoMet_MTases"/>
    <property type="match status" value="1"/>
</dbReference>
<evidence type="ECO:0000313" key="1">
    <source>
        <dbReference type="EMBL" id="MBD2179800.1"/>
    </source>
</evidence>
<dbReference type="GO" id="GO:0008168">
    <property type="term" value="F:methyltransferase activity"/>
    <property type="evidence" value="ECO:0007669"/>
    <property type="project" value="UniProtKB-KW"/>
</dbReference>
<keyword evidence="1" id="KW-0808">Transferase</keyword>
<dbReference type="SUPFAM" id="SSF53335">
    <property type="entry name" value="S-adenosyl-L-methionine-dependent methyltransferases"/>
    <property type="match status" value="1"/>
</dbReference>